<dbReference type="NCBIfam" id="TIGR00254">
    <property type="entry name" value="GGDEF"/>
    <property type="match status" value="1"/>
</dbReference>
<dbReference type="SUPFAM" id="SSF55073">
    <property type="entry name" value="Nucleotide cyclase"/>
    <property type="match status" value="1"/>
</dbReference>
<dbReference type="PROSITE" id="PS50883">
    <property type="entry name" value="EAL"/>
    <property type="match status" value="1"/>
</dbReference>
<sequence length="826" mass="86865">MAGRSRHGAPGPSSVQPGDGPAARSGPVWALALTVASALALAWTLGVVPTDAPDTVRVSWLTLAVLFAATELIYADIVIGRHAQGLSLTEIPLVLGVLLAGPPELLLARLVGTGAALALVQRQRPLMLAVNLAGAALQTTLAVGVTRAIDPDPSALEPHSWAAVLAGTTVAVVALAVLLAAVIALQTGHDEPALARTLPAAVVVTLVVTCTGLLAARQIEIQAEALLLLTPLVLAVVLAFRSQHALRQRHERLESLHQFTRAVDSALQDESVPDTVVAQAKQLLRADAGALVVLDESFQRVTGDAGIVTGEWWAPALNGRPVLIPRARGGAAEPAVGGYADGLSVPVRAGGTITGALVVAGRVDRVTTFDDHDLQLLESLAGQAGIALRNAELVRRVRRAAAERERAALTDALTGLPNRTSFTSQVDGVASGAAPVVVVLLDLDRFGEVNAALGHDVGDQVLVAVGQRVRALVSEPAPVARVGGDEFAVALPWVEGENPAGAAFGVLAALAAALDLGDYELPVTATVGYAMSPEDGASGAALLRHAEVALHQAKFGQRQTRRYEAVDEEAGPRRLALAADVARAVVRGELEVHYQPQAGTRDRQVRAFEALLRWQHPVWGRVPPDEFIPLAERTGVIGGLTDYVLRSALQDLARWREQGRDLSVAVNVSARSLGDDGFVHLVDQALTQAAVPSEALVLEITESSLMADADRALKVLRGLVDLGVTLSVDDFGTGYSSLAQLRRLPVSEVKVDRSFVQHLESSRADAAVVRAVTQMARALGLRVVAEGVESDQAWQVLEALDCDLVQGWALARPMPGPDVRQWLEEH</sequence>
<evidence type="ECO:0000313" key="6">
    <source>
        <dbReference type="Proteomes" id="UP000800981"/>
    </source>
</evidence>
<dbReference type="Gene3D" id="3.30.450.40">
    <property type="match status" value="1"/>
</dbReference>
<dbReference type="SMART" id="SM00267">
    <property type="entry name" value="GGDEF"/>
    <property type="match status" value="1"/>
</dbReference>
<evidence type="ECO:0000256" key="1">
    <source>
        <dbReference type="SAM" id="MobiDB-lite"/>
    </source>
</evidence>
<reference evidence="5 6" key="1">
    <citation type="submission" date="2020-03" db="EMBL/GenBank/DDBJ databases">
        <title>Two novel Motilibacter sp.</title>
        <authorList>
            <person name="Liu S."/>
        </authorList>
    </citation>
    <scope>NUCLEOTIDE SEQUENCE [LARGE SCALE GENOMIC DNA]</scope>
    <source>
        <strain evidence="5 6">E257</strain>
    </source>
</reference>
<dbReference type="PANTHER" id="PTHR33121:SF70">
    <property type="entry name" value="SIGNALING PROTEIN YKOW"/>
    <property type="match status" value="1"/>
</dbReference>
<feature type="transmembrane region" description="Helical" evidence="2">
    <location>
        <begin position="91"/>
        <end position="119"/>
    </location>
</feature>
<dbReference type="InterPro" id="IPR050706">
    <property type="entry name" value="Cyclic-di-GMP_PDE-like"/>
</dbReference>
<feature type="transmembrane region" description="Helical" evidence="2">
    <location>
        <begin position="126"/>
        <end position="149"/>
    </location>
</feature>
<dbReference type="SUPFAM" id="SSF55781">
    <property type="entry name" value="GAF domain-like"/>
    <property type="match status" value="1"/>
</dbReference>
<name>A0ABX0GYN4_9ACTN</name>
<dbReference type="InterPro" id="IPR029016">
    <property type="entry name" value="GAF-like_dom_sf"/>
</dbReference>
<evidence type="ECO:0000256" key="2">
    <source>
        <dbReference type="SAM" id="Phobius"/>
    </source>
</evidence>
<organism evidence="5 6">
    <name type="scientific">Motilibacter deserti</name>
    <dbReference type="NCBI Taxonomy" id="2714956"/>
    <lineage>
        <taxon>Bacteria</taxon>
        <taxon>Bacillati</taxon>
        <taxon>Actinomycetota</taxon>
        <taxon>Actinomycetes</taxon>
        <taxon>Motilibacterales</taxon>
        <taxon>Motilibacteraceae</taxon>
        <taxon>Motilibacter</taxon>
    </lineage>
</organism>
<dbReference type="InterPro" id="IPR000160">
    <property type="entry name" value="GGDEF_dom"/>
</dbReference>
<feature type="transmembrane region" description="Helical" evidence="2">
    <location>
        <begin position="161"/>
        <end position="185"/>
    </location>
</feature>
<dbReference type="Pfam" id="PF00563">
    <property type="entry name" value="EAL"/>
    <property type="match status" value="1"/>
</dbReference>
<dbReference type="SMART" id="SM00052">
    <property type="entry name" value="EAL"/>
    <property type="match status" value="1"/>
</dbReference>
<dbReference type="Gene3D" id="3.20.20.450">
    <property type="entry name" value="EAL domain"/>
    <property type="match status" value="1"/>
</dbReference>
<dbReference type="SUPFAM" id="SSF141868">
    <property type="entry name" value="EAL domain-like"/>
    <property type="match status" value="1"/>
</dbReference>
<accession>A0ABX0GYN4</accession>
<feature type="transmembrane region" description="Helical" evidence="2">
    <location>
        <begin position="197"/>
        <end position="215"/>
    </location>
</feature>
<evidence type="ECO:0000313" key="5">
    <source>
        <dbReference type="EMBL" id="NHC14714.1"/>
    </source>
</evidence>
<dbReference type="RefSeq" id="WP_166282502.1">
    <property type="nucleotide sequence ID" value="NZ_JAANNP010000009.1"/>
</dbReference>
<proteinExistence type="predicted"/>
<feature type="region of interest" description="Disordered" evidence="1">
    <location>
        <begin position="1"/>
        <end position="22"/>
    </location>
</feature>
<feature type="transmembrane region" description="Helical" evidence="2">
    <location>
        <begin position="221"/>
        <end position="240"/>
    </location>
</feature>
<gene>
    <name evidence="5" type="ORF">G9H71_13075</name>
</gene>
<dbReference type="Pfam" id="PF00990">
    <property type="entry name" value="GGDEF"/>
    <property type="match status" value="1"/>
</dbReference>
<keyword evidence="6" id="KW-1185">Reference proteome</keyword>
<evidence type="ECO:0000259" key="4">
    <source>
        <dbReference type="PROSITE" id="PS50887"/>
    </source>
</evidence>
<dbReference type="InterPro" id="IPR043128">
    <property type="entry name" value="Rev_trsase/Diguanyl_cyclase"/>
</dbReference>
<feature type="transmembrane region" description="Helical" evidence="2">
    <location>
        <begin position="28"/>
        <end position="48"/>
    </location>
</feature>
<dbReference type="InterPro" id="IPR003018">
    <property type="entry name" value="GAF"/>
</dbReference>
<dbReference type="CDD" id="cd01949">
    <property type="entry name" value="GGDEF"/>
    <property type="match status" value="1"/>
</dbReference>
<dbReference type="Pfam" id="PF13185">
    <property type="entry name" value="GAF_2"/>
    <property type="match status" value="1"/>
</dbReference>
<keyword evidence="2" id="KW-0472">Membrane</keyword>
<dbReference type="PROSITE" id="PS50887">
    <property type="entry name" value="GGDEF"/>
    <property type="match status" value="1"/>
</dbReference>
<dbReference type="InterPro" id="IPR035919">
    <property type="entry name" value="EAL_sf"/>
</dbReference>
<evidence type="ECO:0000259" key="3">
    <source>
        <dbReference type="PROSITE" id="PS50883"/>
    </source>
</evidence>
<protein>
    <submittedName>
        <fullName evidence="5">Bifunctional diguanylate cyclase/phosphodiesterase</fullName>
    </submittedName>
</protein>
<dbReference type="Proteomes" id="UP000800981">
    <property type="component" value="Unassembled WGS sequence"/>
</dbReference>
<dbReference type="SMART" id="SM00065">
    <property type="entry name" value="GAF"/>
    <property type="match status" value="1"/>
</dbReference>
<dbReference type="EMBL" id="JAANNP010000009">
    <property type="protein sequence ID" value="NHC14714.1"/>
    <property type="molecule type" value="Genomic_DNA"/>
</dbReference>
<feature type="domain" description="GGDEF" evidence="4">
    <location>
        <begin position="434"/>
        <end position="565"/>
    </location>
</feature>
<keyword evidence="2" id="KW-1133">Transmembrane helix</keyword>
<dbReference type="Gene3D" id="3.30.70.270">
    <property type="match status" value="1"/>
</dbReference>
<dbReference type="CDD" id="cd01948">
    <property type="entry name" value="EAL"/>
    <property type="match status" value="1"/>
</dbReference>
<dbReference type="PANTHER" id="PTHR33121">
    <property type="entry name" value="CYCLIC DI-GMP PHOSPHODIESTERASE PDEF"/>
    <property type="match status" value="1"/>
</dbReference>
<feature type="transmembrane region" description="Helical" evidence="2">
    <location>
        <begin position="60"/>
        <end position="79"/>
    </location>
</feature>
<comment type="caution">
    <text evidence="5">The sequence shown here is derived from an EMBL/GenBank/DDBJ whole genome shotgun (WGS) entry which is preliminary data.</text>
</comment>
<dbReference type="InterPro" id="IPR001633">
    <property type="entry name" value="EAL_dom"/>
</dbReference>
<dbReference type="InterPro" id="IPR029787">
    <property type="entry name" value="Nucleotide_cyclase"/>
</dbReference>
<keyword evidence="2" id="KW-0812">Transmembrane</keyword>
<feature type="domain" description="EAL" evidence="3">
    <location>
        <begin position="574"/>
        <end position="826"/>
    </location>
</feature>